<evidence type="ECO:0008006" key="5">
    <source>
        <dbReference type="Google" id="ProtNLM"/>
    </source>
</evidence>
<evidence type="ECO:0000313" key="4">
    <source>
        <dbReference type="Proteomes" id="UP000886885"/>
    </source>
</evidence>
<comment type="caution">
    <text evidence="3">The sequence shown here is derived from an EMBL/GenBank/DDBJ whole genome shotgun (WGS) entry which is preliminary data.</text>
</comment>
<dbReference type="AlphaFoldDB" id="A0A8X8C5T2"/>
<evidence type="ECO:0000256" key="2">
    <source>
        <dbReference type="SAM" id="MobiDB-lite"/>
    </source>
</evidence>
<accession>A0A8X8C5T2</accession>
<evidence type="ECO:0000256" key="1">
    <source>
        <dbReference type="ARBA" id="ARBA00006349"/>
    </source>
</evidence>
<dbReference type="EMBL" id="JAAWWB010000027">
    <property type="protein sequence ID" value="KAG6749886.1"/>
    <property type="molecule type" value="Genomic_DNA"/>
</dbReference>
<dbReference type="GO" id="GO:0005634">
    <property type="term" value="C:nucleus"/>
    <property type="evidence" value="ECO:0007669"/>
    <property type="project" value="TreeGrafter"/>
</dbReference>
<dbReference type="GO" id="GO:0070370">
    <property type="term" value="P:cellular heat acclimation"/>
    <property type="evidence" value="ECO:0007669"/>
    <property type="project" value="TreeGrafter"/>
</dbReference>
<dbReference type="Proteomes" id="UP000886885">
    <property type="component" value="Chromosome 14A"/>
</dbReference>
<comment type="similarity">
    <text evidence="1">Belongs to the HSBP1 family.</text>
</comment>
<dbReference type="GO" id="GO:0003714">
    <property type="term" value="F:transcription corepressor activity"/>
    <property type="evidence" value="ECO:0007669"/>
    <property type="project" value="InterPro"/>
</dbReference>
<feature type="region of interest" description="Disordered" evidence="2">
    <location>
        <begin position="113"/>
        <end position="135"/>
    </location>
</feature>
<reference evidence="3" key="1">
    <citation type="journal article" date="2020" name="bioRxiv">
        <title>Hybrid origin of Populus tomentosa Carr. identified through genome sequencing and phylogenomic analysis.</title>
        <authorList>
            <person name="An X."/>
            <person name="Gao K."/>
            <person name="Chen Z."/>
            <person name="Li J."/>
            <person name="Yang X."/>
            <person name="Yang X."/>
            <person name="Zhou J."/>
            <person name="Guo T."/>
            <person name="Zhao T."/>
            <person name="Huang S."/>
            <person name="Miao D."/>
            <person name="Khan W.U."/>
            <person name="Rao P."/>
            <person name="Ye M."/>
            <person name="Lei B."/>
            <person name="Liao W."/>
            <person name="Wang J."/>
            <person name="Ji L."/>
            <person name="Li Y."/>
            <person name="Guo B."/>
            <person name="Mustafa N.S."/>
            <person name="Li S."/>
            <person name="Yun Q."/>
            <person name="Keller S.R."/>
            <person name="Mao J."/>
            <person name="Zhang R."/>
            <person name="Strauss S.H."/>
        </authorList>
    </citation>
    <scope>NUCLEOTIDE SEQUENCE</scope>
    <source>
        <strain evidence="3">GM15</strain>
        <tissue evidence="3">Leaf</tissue>
    </source>
</reference>
<organism evidence="3 4">
    <name type="scientific">Populus tomentosa</name>
    <name type="common">Chinese white poplar</name>
    <dbReference type="NCBI Taxonomy" id="118781"/>
    <lineage>
        <taxon>Eukaryota</taxon>
        <taxon>Viridiplantae</taxon>
        <taxon>Streptophyta</taxon>
        <taxon>Embryophyta</taxon>
        <taxon>Tracheophyta</taxon>
        <taxon>Spermatophyta</taxon>
        <taxon>Magnoliopsida</taxon>
        <taxon>eudicotyledons</taxon>
        <taxon>Gunneridae</taxon>
        <taxon>Pentapetalae</taxon>
        <taxon>rosids</taxon>
        <taxon>fabids</taxon>
        <taxon>Malpighiales</taxon>
        <taxon>Salicaceae</taxon>
        <taxon>Saliceae</taxon>
        <taxon>Populus</taxon>
    </lineage>
</organism>
<dbReference type="PANTHER" id="PTHR19424:SF0">
    <property type="entry name" value="HEAT SHOCK FACTOR BINDING PROTEIN 1"/>
    <property type="match status" value="1"/>
</dbReference>
<dbReference type="InterPro" id="IPR009643">
    <property type="entry name" value="HS1-bd"/>
</dbReference>
<dbReference type="Pfam" id="PF06825">
    <property type="entry name" value="HSBP1"/>
    <property type="match status" value="1"/>
</dbReference>
<dbReference type="GO" id="GO:0005829">
    <property type="term" value="C:cytosol"/>
    <property type="evidence" value="ECO:0007669"/>
    <property type="project" value="TreeGrafter"/>
</dbReference>
<proteinExistence type="inferred from homology"/>
<keyword evidence="4" id="KW-1185">Reference proteome</keyword>
<name>A0A8X8C5T2_POPTO</name>
<protein>
    <recommendedName>
        <fullName evidence="5">Heat shock factor binding protein</fullName>
    </recommendedName>
</protein>
<gene>
    <name evidence="3" type="ORF">POTOM_046958</name>
</gene>
<dbReference type="PANTHER" id="PTHR19424">
    <property type="entry name" value="HEAT SHOCK FACTOR BINDING PROTEIN 1"/>
    <property type="match status" value="1"/>
</dbReference>
<evidence type="ECO:0000313" key="3">
    <source>
        <dbReference type="EMBL" id="KAG6749886.1"/>
    </source>
</evidence>
<dbReference type="OrthoDB" id="4159489at2759"/>
<sequence>MEGHDSEDPKQSTADMTAFVQHLLQQMQSRFQTMSDSIVSKNILTIVFTSLIWRGGGGGNLTWEKVSDILVCAFHYLWVHGHCLFCFLDFNALDEMGNRIDDLEKSIDELREEMGVEGSPSPLAPSKVKTGEGSA</sequence>